<protein>
    <recommendedName>
        <fullName evidence="2">Receptor ligand binding region domain-containing protein</fullName>
    </recommendedName>
</protein>
<sequence>LRFITIQRLSYMVDNFKSYMNSLTYTKVPSNVNVPQEWFDEFYQMVFNCTLSNAAKPINIDKMMCNTSKQFSSLNITPALDTLNIIAATYAAISGLNNCGGSCSSPINNASVRMNILQNV</sequence>
<dbReference type="AlphaFoldDB" id="A0A0B6YDE6"/>
<feature type="non-terminal residue" evidence="1">
    <location>
        <position position="1"/>
    </location>
</feature>
<evidence type="ECO:0000313" key="1">
    <source>
        <dbReference type="EMBL" id="CEK53510.1"/>
    </source>
</evidence>
<name>A0A0B6YDE6_9EUPU</name>
<dbReference type="Gene3D" id="3.40.50.2300">
    <property type="match status" value="1"/>
</dbReference>
<feature type="non-terminal residue" evidence="1">
    <location>
        <position position="120"/>
    </location>
</feature>
<evidence type="ECO:0008006" key="2">
    <source>
        <dbReference type="Google" id="ProtNLM"/>
    </source>
</evidence>
<organism evidence="1">
    <name type="scientific">Arion vulgaris</name>
    <dbReference type="NCBI Taxonomy" id="1028688"/>
    <lineage>
        <taxon>Eukaryota</taxon>
        <taxon>Metazoa</taxon>
        <taxon>Spiralia</taxon>
        <taxon>Lophotrochozoa</taxon>
        <taxon>Mollusca</taxon>
        <taxon>Gastropoda</taxon>
        <taxon>Heterobranchia</taxon>
        <taxon>Euthyneura</taxon>
        <taxon>Panpulmonata</taxon>
        <taxon>Eupulmonata</taxon>
        <taxon>Stylommatophora</taxon>
        <taxon>Helicina</taxon>
        <taxon>Arionoidea</taxon>
        <taxon>Arionidae</taxon>
        <taxon>Arion</taxon>
    </lineage>
</organism>
<proteinExistence type="predicted"/>
<accession>A0A0B6YDE6</accession>
<dbReference type="SUPFAM" id="SSF53822">
    <property type="entry name" value="Periplasmic binding protein-like I"/>
    <property type="match status" value="1"/>
</dbReference>
<reference evidence="1" key="1">
    <citation type="submission" date="2014-12" db="EMBL/GenBank/DDBJ databases">
        <title>Insight into the proteome of Arion vulgaris.</title>
        <authorList>
            <person name="Aradska J."/>
            <person name="Bulat T."/>
            <person name="Smidak R."/>
            <person name="Sarate P."/>
            <person name="Gangsoo J."/>
            <person name="Sialana F."/>
            <person name="Bilban M."/>
            <person name="Lubec G."/>
        </authorList>
    </citation>
    <scope>NUCLEOTIDE SEQUENCE</scope>
    <source>
        <tissue evidence="1">Skin</tissue>
    </source>
</reference>
<dbReference type="EMBL" id="HACG01006645">
    <property type="protein sequence ID" value="CEK53510.1"/>
    <property type="molecule type" value="Transcribed_RNA"/>
</dbReference>
<dbReference type="InterPro" id="IPR028082">
    <property type="entry name" value="Peripla_BP_I"/>
</dbReference>
<gene>
    <name evidence="1" type="primary">ORF20541</name>
</gene>